<dbReference type="AlphaFoldDB" id="A0A2M9CN62"/>
<dbReference type="RefSeq" id="WP_100365399.1">
    <property type="nucleotide sequence ID" value="NZ_PGFF01000001.1"/>
</dbReference>
<comment type="caution">
    <text evidence="1">The sequence shown here is derived from an EMBL/GenBank/DDBJ whole genome shotgun (WGS) entry which is preliminary data.</text>
</comment>
<name>A0A2M9CN62_9MICO</name>
<accession>A0A2M9CN62</accession>
<reference evidence="1 2" key="1">
    <citation type="submission" date="2017-11" db="EMBL/GenBank/DDBJ databases">
        <title>Genomic Encyclopedia of Archaeal and Bacterial Type Strains, Phase II (KMG-II): From Individual Species to Whole Genera.</title>
        <authorList>
            <person name="Goeker M."/>
        </authorList>
    </citation>
    <scope>NUCLEOTIDE SEQUENCE [LARGE SCALE GENOMIC DNA]</scope>
    <source>
        <strain evidence="1 2">DSM 27393</strain>
    </source>
</reference>
<keyword evidence="2" id="KW-1185">Reference proteome</keyword>
<protein>
    <submittedName>
        <fullName evidence="1">Uncharacterized protein</fullName>
    </submittedName>
</protein>
<organism evidence="1 2">
    <name type="scientific">Diaminobutyricimonas aerilata</name>
    <dbReference type="NCBI Taxonomy" id="1162967"/>
    <lineage>
        <taxon>Bacteria</taxon>
        <taxon>Bacillati</taxon>
        <taxon>Actinomycetota</taxon>
        <taxon>Actinomycetes</taxon>
        <taxon>Micrococcales</taxon>
        <taxon>Microbacteriaceae</taxon>
        <taxon>Diaminobutyricimonas</taxon>
    </lineage>
</organism>
<gene>
    <name evidence="1" type="ORF">CLV46_2880</name>
</gene>
<proteinExistence type="predicted"/>
<sequence>MRDAPGWAEVLDLLEADARDELSAEAADWHPPADLGPLPPELIDRARAVLALQRARAADLAGRRSSVAAELAAVRAVPTDERASVYLDTSG</sequence>
<evidence type="ECO:0000313" key="2">
    <source>
        <dbReference type="Proteomes" id="UP000228758"/>
    </source>
</evidence>
<evidence type="ECO:0000313" key="1">
    <source>
        <dbReference type="EMBL" id="PJJ73294.1"/>
    </source>
</evidence>
<dbReference type="EMBL" id="PGFF01000001">
    <property type="protein sequence ID" value="PJJ73294.1"/>
    <property type="molecule type" value="Genomic_DNA"/>
</dbReference>
<dbReference type="Proteomes" id="UP000228758">
    <property type="component" value="Unassembled WGS sequence"/>
</dbReference>